<dbReference type="SUPFAM" id="SSF53448">
    <property type="entry name" value="Nucleotide-diphospho-sugar transferases"/>
    <property type="match status" value="1"/>
</dbReference>
<evidence type="ECO:0000313" key="3">
    <source>
        <dbReference type="Proteomes" id="UP000886748"/>
    </source>
</evidence>
<dbReference type="PANTHER" id="PTHR43685:SF2">
    <property type="entry name" value="GLYCOSYLTRANSFERASE 2-LIKE DOMAIN-CONTAINING PROTEIN"/>
    <property type="match status" value="1"/>
</dbReference>
<evidence type="ECO:0000259" key="1">
    <source>
        <dbReference type="Pfam" id="PF00535"/>
    </source>
</evidence>
<feature type="domain" description="Glycosyltransferase 2-like" evidence="1">
    <location>
        <begin position="4"/>
        <end position="160"/>
    </location>
</feature>
<dbReference type="Proteomes" id="UP000886748">
    <property type="component" value="Unassembled WGS sequence"/>
</dbReference>
<name>A0A9D1MZB1_9CLOT</name>
<dbReference type="EMBL" id="DVOD01000016">
    <property type="protein sequence ID" value="HIU91942.1"/>
    <property type="molecule type" value="Genomic_DNA"/>
</dbReference>
<reference evidence="2" key="1">
    <citation type="submission" date="2020-10" db="EMBL/GenBank/DDBJ databases">
        <authorList>
            <person name="Gilroy R."/>
        </authorList>
    </citation>
    <scope>NUCLEOTIDE SEQUENCE</scope>
    <source>
        <strain evidence="2">CHK154-7741</strain>
    </source>
</reference>
<sequence>MKISIITTSYNYGQYISETIESVIAQTYQDWEMIIVDDGSSDNSVSLIQSYCQKDSRIKLFSHENHVNKGLKETLLLGLKQAQNDWIVFLESDDSITPDYLEKKVAVIKKHPAVKFIINDVNLIGDDSAKQRLNKHFKIINKVLKNKHQPLDLSYCLMKRNYIVTFSTVMLNKGVLENVDFNSPVPPLIDYYLWAQIANKYRFYYLDEKLTNWRIHSDSYIKNARGIDAKSYLAFNLNKTRFICKGKNNLLYWYYCLYYRWNSIRKLILKIHLKEKSLCVLGKWYQW</sequence>
<proteinExistence type="predicted"/>
<evidence type="ECO:0000313" key="2">
    <source>
        <dbReference type="EMBL" id="HIU91942.1"/>
    </source>
</evidence>
<dbReference type="InterPro" id="IPR029044">
    <property type="entry name" value="Nucleotide-diphossugar_trans"/>
</dbReference>
<protein>
    <submittedName>
        <fullName evidence="2">Glycosyltransferase family 2 protein</fullName>
    </submittedName>
</protein>
<gene>
    <name evidence="2" type="ORF">IAD26_02275</name>
</gene>
<dbReference type="Gene3D" id="3.90.550.10">
    <property type="entry name" value="Spore Coat Polysaccharide Biosynthesis Protein SpsA, Chain A"/>
    <property type="match status" value="1"/>
</dbReference>
<dbReference type="InterPro" id="IPR001173">
    <property type="entry name" value="Glyco_trans_2-like"/>
</dbReference>
<dbReference type="AlphaFoldDB" id="A0A9D1MZB1"/>
<dbReference type="InterPro" id="IPR050834">
    <property type="entry name" value="Glycosyltransf_2"/>
</dbReference>
<dbReference type="PANTHER" id="PTHR43685">
    <property type="entry name" value="GLYCOSYLTRANSFERASE"/>
    <property type="match status" value="1"/>
</dbReference>
<organism evidence="2 3">
    <name type="scientific">Candidatus Limenecus avicola</name>
    <dbReference type="NCBI Taxonomy" id="2840847"/>
    <lineage>
        <taxon>Bacteria</taxon>
        <taxon>Bacillati</taxon>
        <taxon>Bacillota</taxon>
        <taxon>Clostridia</taxon>
        <taxon>Eubacteriales</taxon>
        <taxon>Clostridiaceae</taxon>
        <taxon>Clostridiaceae incertae sedis</taxon>
        <taxon>Candidatus Limenecus</taxon>
    </lineage>
</organism>
<comment type="caution">
    <text evidence="2">The sequence shown here is derived from an EMBL/GenBank/DDBJ whole genome shotgun (WGS) entry which is preliminary data.</text>
</comment>
<accession>A0A9D1MZB1</accession>
<reference evidence="2" key="2">
    <citation type="journal article" date="2021" name="PeerJ">
        <title>Extensive microbial diversity within the chicken gut microbiome revealed by metagenomics and culture.</title>
        <authorList>
            <person name="Gilroy R."/>
            <person name="Ravi A."/>
            <person name="Getino M."/>
            <person name="Pursley I."/>
            <person name="Horton D.L."/>
            <person name="Alikhan N.F."/>
            <person name="Baker D."/>
            <person name="Gharbi K."/>
            <person name="Hall N."/>
            <person name="Watson M."/>
            <person name="Adriaenssens E.M."/>
            <person name="Foster-Nyarko E."/>
            <person name="Jarju S."/>
            <person name="Secka A."/>
            <person name="Antonio M."/>
            <person name="Oren A."/>
            <person name="Chaudhuri R.R."/>
            <person name="La Ragione R."/>
            <person name="Hildebrand F."/>
            <person name="Pallen M.J."/>
        </authorList>
    </citation>
    <scope>NUCLEOTIDE SEQUENCE</scope>
    <source>
        <strain evidence="2">CHK154-7741</strain>
    </source>
</reference>
<dbReference type="Pfam" id="PF00535">
    <property type="entry name" value="Glycos_transf_2"/>
    <property type="match status" value="1"/>
</dbReference>